<keyword evidence="1" id="KW-0812">Transmembrane</keyword>
<name>A0ABU0JQE0_HATLI</name>
<accession>A0ABU0JQE0</accession>
<sequence>MQINKDKKGKKKGIIKKALIFVFFQIMAILITGPTLIYCGPFQHLKSIVAQSAYTSSSFVFLTKMYMSDASINKMMGNDNDAKNAFISNSKGNLVKIKKSKSSDVDLLEVKGRKFKGLAIVVDDPKRLKTGYTDKLKKEGQSTSEIAKENDAFAAINGGGFFTSDDSSEVAWTGAGGTPKGVIISNGELIFADSLDYDKKNDVAAFTDKGELLVGLYSYNELKDKKVKEAICFGPALLINGKKTVLGDYGGWGIAPRTAVGQKRDGSVVLLVLEGRKLNSVGATLEDVQDIMLKLGVVNATNLDGGYSTTMYYGGQVINKPYNVLGERAVPTILYVEKKKKK</sequence>
<keyword evidence="4" id="KW-1185">Reference proteome</keyword>
<keyword evidence="1" id="KW-0472">Membrane</keyword>
<dbReference type="EMBL" id="JAUSWN010000007">
    <property type="protein sequence ID" value="MDQ0479316.1"/>
    <property type="molecule type" value="Genomic_DNA"/>
</dbReference>
<dbReference type="Pfam" id="PF09992">
    <property type="entry name" value="NAGPA"/>
    <property type="match status" value="1"/>
</dbReference>
<reference evidence="3 4" key="1">
    <citation type="submission" date="2023-07" db="EMBL/GenBank/DDBJ databases">
        <title>Genomic Encyclopedia of Type Strains, Phase IV (KMG-IV): sequencing the most valuable type-strain genomes for metagenomic binning, comparative biology and taxonomic classification.</title>
        <authorList>
            <person name="Goeker M."/>
        </authorList>
    </citation>
    <scope>NUCLEOTIDE SEQUENCE [LARGE SCALE GENOMIC DNA]</scope>
    <source>
        <strain evidence="3 4">DSM 1400</strain>
    </source>
</reference>
<keyword evidence="1" id="KW-1133">Transmembrane helix</keyword>
<dbReference type="InterPro" id="IPR018711">
    <property type="entry name" value="NAGPA"/>
</dbReference>
<protein>
    <submittedName>
        <fullName evidence="3">Exopolysaccharide biosynthesis protein</fullName>
    </submittedName>
</protein>
<dbReference type="RefSeq" id="WP_307355404.1">
    <property type="nucleotide sequence ID" value="NZ_BAAACJ010000032.1"/>
</dbReference>
<dbReference type="Proteomes" id="UP001224418">
    <property type="component" value="Unassembled WGS sequence"/>
</dbReference>
<evidence type="ECO:0000256" key="1">
    <source>
        <dbReference type="SAM" id="Phobius"/>
    </source>
</evidence>
<feature type="domain" description="Phosphodiester glycosidase" evidence="2">
    <location>
        <begin position="151"/>
        <end position="336"/>
    </location>
</feature>
<dbReference type="PANTHER" id="PTHR40446:SF2">
    <property type="entry name" value="N-ACETYLGLUCOSAMINE-1-PHOSPHODIESTER ALPHA-N-ACETYLGLUCOSAMINIDASE"/>
    <property type="match status" value="1"/>
</dbReference>
<feature type="transmembrane region" description="Helical" evidence="1">
    <location>
        <begin position="20"/>
        <end position="38"/>
    </location>
</feature>
<proteinExistence type="predicted"/>
<evidence type="ECO:0000313" key="3">
    <source>
        <dbReference type="EMBL" id="MDQ0479316.1"/>
    </source>
</evidence>
<evidence type="ECO:0000313" key="4">
    <source>
        <dbReference type="Proteomes" id="UP001224418"/>
    </source>
</evidence>
<evidence type="ECO:0000259" key="2">
    <source>
        <dbReference type="Pfam" id="PF09992"/>
    </source>
</evidence>
<comment type="caution">
    <text evidence="3">The sequence shown here is derived from an EMBL/GenBank/DDBJ whole genome shotgun (WGS) entry which is preliminary data.</text>
</comment>
<dbReference type="PANTHER" id="PTHR40446">
    <property type="entry name" value="N-ACETYLGLUCOSAMINE-1-PHOSPHODIESTER ALPHA-N-ACETYLGLUCOSAMINIDASE"/>
    <property type="match status" value="1"/>
</dbReference>
<organism evidence="3 4">
    <name type="scientific">Hathewaya limosa</name>
    <name type="common">Clostridium limosum</name>
    <dbReference type="NCBI Taxonomy" id="1536"/>
    <lineage>
        <taxon>Bacteria</taxon>
        <taxon>Bacillati</taxon>
        <taxon>Bacillota</taxon>
        <taxon>Clostridia</taxon>
        <taxon>Eubacteriales</taxon>
        <taxon>Clostridiaceae</taxon>
        <taxon>Hathewaya</taxon>
    </lineage>
</organism>
<gene>
    <name evidence="3" type="ORF">QOZ93_001057</name>
</gene>